<feature type="domain" description="Amidohydrolase 3" evidence="1">
    <location>
        <begin position="46"/>
        <end position="263"/>
    </location>
</feature>
<name>A0A0M4FIT1_9BACI</name>
<dbReference type="InterPro" id="IPR023100">
    <property type="entry name" value="D-aminoacylase_insert_dom_sf"/>
</dbReference>
<dbReference type="STRING" id="1441095.AM592_15630"/>
<feature type="domain" description="Amidohydrolase 3" evidence="1">
    <location>
        <begin position="396"/>
        <end position="509"/>
    </location>
</feature>
<dbReference type="GO" id="GO:0016811">
    <property type="term" value="F:hydrolase activity, acting on carbon-nitrogen (but not peptide) bonds, in linear amides"/>
    <property type="evidence" value="ECO:0007669"/>
    <property type="project" value="InterPro"/>
</dbReference>
<dbReference type="SUPFAM" id="SSF51338">
    <property type="entry name" value="Composite domain of metallo-dependent hydrolases"/>
    <property type="match status" value="1"/>
</dbReference>
<dbReference type="SUPFAM" id="SSF51556">
    <property type="entry name" value="Metallo-dependent hydrolases"/>
    <property type="match status" value="1"/>
</dbReference>
<accession>A0A0M4FIT1</accession>
<dbReference type="Gene3D" id="3.20.20.140">
    <property type="entry name" value="Metal-dependent hydrolases"/>
    <property type="match status" value="1"/>
</dbReference>
<evidence type="ECO:0000313" key="2">
    <source>
        <dbReference type="EMBL" id="ALC82861.1"/>
    </source>
</evidence>
<dbReference type="RefSeq" id="WP_053604674.1">
    <property type="nucleotide sequence ID" value="NZ_CP012600.1"/>
</dbReference>
<dbReference type="Proteomes" id="UP000067625">
    <property type="component" value="Chromosome"/>
</dbReference>
<dbReference type="InterPro" id="IPR032466">
    <property type="entry name" value="Metal_Hydrolase"/>
</dbReference>
<dbReference type="Pfam" id="PF07969">
    <property type="entry name" value="Amidohydro_3"/>
    <property type="match status" value="2"/>
</dbReference>
<protein>
    <submittedName>
        <fullName evidence="2">Aminoacylase</fullName>
    </submittedName>
</protein>
<keyword evidence="3" id="KW-1185">Reference proteome</keyword>
<dbReference type="PANTHER" id="PTHR11647:SF1">
    <property type="entry name" value="COLLAPSIN RESPONSE MEDIATOR PROTEIN"/>
    <property type="match status" value="1"/>
</dbReference>
<dbReference type="PANTHER" id="PTHR11647">
    <property type="entry name" value="HYDRANTOINASE/DIHYDROPYRIMIDINASE FAMILY MEMBER"/>
    <property type="match status" value="1"/>
</dbReference>
<dbReference type="InterPro" id="IPR050378">
    <property type="entry name" value="Metallo-dep_Hydrolases_sf"/>
</dbReference>
<dbReference type="EMBL" id="CP012600">
    <property type="protein sequence ID" value="ALC82861.1"/>
    <property type="molecule type" value="Genomic_DNA"/>
</dbReference>
<gene>
    <name evidence="2" type="ORF">AM592_15630</name>
</gene>
<evidence type="ECO:0000313" key="3">
    <source>
        <dbReference type="Proteomes" id="UP000067625"/>
    </source>
</evidence>
<evidence type="ECO:0000259" key="1">
    <source>
        <dbReference type="Pfam" id="PF07969"/>
    </source>
</evidence>
<dbReference type="InterPro" id="IPR011059">
    <property type="entry name" value="Metal-dep_hydrolase_composite"/>
</dbReference>
<proteinExistence type="predicted"/>
<dbReference type="InterPro" id="IPR013108">
    <property type="entry name" value="Amidohydro_3"/>
</dbReference>
<dbReference type="Gene3D" id="2.30.40.10">
    <property type="entry name" value="Urease, subunit C, domain 1"/>
    <property type="match status" value="1"/>
</dbReference>
<dbReference type="Gene3D" id="3.30.1490.130">
    <property type="entry name" value="D-aminoacylase. Domain 3"/>
    <property type="match status" value="1"/>
</dbReference>
<dbReference type="PATRIC" id="fig|1441095.3.peg.3446"/>
<reference evidence="2 3" key="2">
    <citation type="journal article" date="2016" name="Int. J. Syst. Evol. Microbiol.">
        <title>Bacillus gobiensis sp. nov., isolated from a soil sample.</title>
        <authorList>
            <person name="Liu B."/>
            <person name="Liu G.H."/>
            <person name="Cetin S."/>
            <person name="Schumann P."/>
            <person name="Pan Z.Z."/>
            <person name="Chen Q.Q."/>
        </authorList>
    </citation>
    <scope>NUCLEOTIDE SEQUENCE [LARGE SCALE GENOMIC DNA]</scope>
    <source>
        <strain evidence="2 3">FJAT-4402</strain>
    </source>
</reference>
<dbReference type="CDD" id="cd01297">
    <property type="entry name" value="D-aminoacylase"/>
    <property type="match status" value="1"/>
</dbReference>
<dbReference type="OrthoDB" id="9775607at2"/>
<dbReference type="AlphaFoldDB" id="A0A0M4FIT1"/>
<reference evidence="3" key="1">
    <citation type="submission" date="2015-08" db="EMBL/GenBank/DDBJ databases">
        <title>Genome sequencing project for genomic taxonomy and phylogenomics of Bacillus-like bacteria.</title>
        <authorList>
            <person name="Liu B."/>
            <person name="Wang J."/>
            <person name="Zhu Y."/>
            <person name="Liu G."/>
            <person name="Chen Q."/>
            <person name="Chen Z."/>
            <person name="Lan J."/>
            <person name="Che J."/>
            <person name="Ge C."/>
            <person name="Shi H."/>
            <person name="Pan Z."/>
            <person name="Liu X."/>
        </authorList>
    </citation>
    <scope>NUCLEOTIDE SEQUENCE [LARGE SCALE GENOMIC DNA]</scope>
    <source>
        <strain evidence="3">FJAT-4402</strain>
    </source>
</reference>
<sequence length="526" mass="58609">MLDTVIKNGRVVDGSGNPWFKADIGIKGEIIKKIGDLTSIESRKSIDAGGNIISPGFIDPHVHSDLLCTIPDIHKIKVLQGVTTELFGQDGISVAPVSEVTKPIWQKQLSGLNGDIGDWNWLSIDEYLSFLENSDIIGNAAYLVPHGGVRTLVMGFEGREATQEECVKMRELVEKGMRQGAIGISTGLVYPPNVFSNKEELIEICKGAAAYNGCFVVHIRNESIHSLEALEEVIDISRQSGARLHVSHFKIIGHKNRDKFSMALEKMEMARNEGIEVTFDQYPYSAASTVFQAILPPWVHAGGSLKMLERLRDSENRKRIEEDFASNTTFENWVLSCGWENIVITSVMTDQNKPLEGKTMVEIARSREQKPADAAFDLLLEERGNVAMTIHWGYEEDVELGLRHPLQSVGSDGIFGGKPHPRLYGTFPKVLSEYVRKKKILTIEQAVRRMTSAPAQMMRLKNRGLIKESYFADLVIFDPNKIEDKATFDHPLQRPIGIHDVFINGVHTVSQGNYTGTAAGKVIRRD</sequence>
<organism evidence="2 3">
    <name type="scientific">Bacillus gobiensis</name>
    <dbReference type="NCBI Taxonomy" id="1441095"/>
    <lineage>
        <taxon>Bacteria</taxon>
        <taxon>Bacillati</taxon>
        <taxon>Bacillota</taxon>
        <taxon>Bacilli</taxon>
        <taxon>Bacillales</taxon>
        <taxon>Bacillaceae</taxon>
        <taxon>Bacillus</taxon>
    </lineage>
</organism>